<comment type="caution">
    <text evidence="7">The sequence shown here is derived from an EMBL/GenBank/DDBJ whole genome shotgun (WGS) entry which is preliminary data.</text>
</comment>
<evidence type="ECO:0000256" key="6">
    <source>
        <dbReference type="SAM" id="Phobius"/>
    </source>
</evidence>
<dbReference type="GO" id="GO:0016020">
    <property type="term" value="C:membrane"/>
    <property type="evidence" value="ECO:0007669"/>
    <property type="project" value="UniProtKB-SubCell"/>
</dbReference>
<accession>A0A8H4RIC8</accession>
<dbReference type="PANTHER" id="PTHR15549">
    <property type="entry name" value="PAIRED IMMUNOGLOBULIN-LIKE TYPE 2 RECEPTOR"/>
    <property type="match status" value="1"/>
</dbReference>
<protein>
    <submittedName>
        <fullName evidence="7">Uncharacterized protein</fullName>
    </submittedName>
</protein>
<feature type="compositionally biased region" description="Polar residues" evidence="5">
    <location>
        <begin position="198"/>
        <end position="236"/>
    </location>
</feature>
<dbReference type="AlphaFoldDB" id="A0A8H4RIC8"/>
<comment type="subcellular location">
    <subcellularLocation>
        <location evidence="1">Membrane</location>
        <topology evidence="1">Single-pass membrane protein</topology>
    </subcellularLocation>
</comment>
<evidence type="ECO:0000256" key="5">
    <source>
        <dbReference type="SAM" id="MobiDB-lite"/>
    </source>
</evidence>
<dbReference type="EMBL" id="JAAMPI010000772">
    <property type="protein sequence ID" value="KAF4628717.1"/>
    <property type="molecule type" value="Genomic_DNA"/>
</dbReference>
<proteinExistence type="predicted"/>
<sequence length="329" mass="35103">MLPVEVPDTDTSETKSFSNDFQAEIRALRGQEGITSATRSVVQVDKLAPILQMGYAVVHKYQHSDVYSSTTSINEPAVVTPTTNSTSTEIGMASGTATRYVDATDTPSSTLSAGAKAGIAIGVIAAIALLGSLAFALIFLNRKSRKSRQSASANTEPMAAAMDLDYPVLAQMKPSAYYGQGKQELPGDASVPVDSTKPLVSSSRKAVPFSSTQKGQLSPQVSQKYRSYNSPSTDTGEASFGGVSPIQSPPPQEYEERPMSPRILSPVNEYLPEHEPQLPVYGPHQSVNEMPGGGGPPPPNTYEMPQSQYTAFDPEHPHGAQEMPLNGRQ</sequence>
<keyword evidence="8" id="KW-1185">Reference proteome</keyword>
<feature type="region of interest" description="Disordered" evidence="5">
    <location>
        <begin position="180"/>
        <end position="329"/>
    </location>
</feature>
<evidence type="ECO:0000313" key="8">
    <source>
        <dbReference type="Proteomes" id="UP000566819"/>
    </source>
</evidence>
<evidence type="ECO:0000256" key="4">
    <source>
        <dbReference type="ARBA" id="ARBA00023136"/>
    </source>
</evidence>
<name>A0A8H4RIC8_9HELO</name>
<keyword evidence="3 6" id="KW-1133">Transmembrane helix</keyword>
<evidence type="ECO:0000313" key="7">
    <source>
        <dbReference type="EMBL" id="KAF4628717.1"/>
    </source>
</evidence>
<dbReference type="GO" id="GO:0071944">
    <property type="term" value="C:cell periphery"/>
    <property type="evidence" value="ECO:0007669"/>
    <property type="project" value="UniProtKB-ARBA"/>
</dbReference>
<evidence type="ECO:0000256" key="3">
    <source>
        <dbReference type="ARBA" id="ARBA00022989"/>
    </source>
</evidence>
<dbReference type="InterPro" id="IPR051694">
    <property type="entry name" value="Immunoregulatory_rcpt-like"/>
</dbReference>
<dbReference type="Proteomes" id="UP000566819">
    <property type="component" value="Unassembled WGS sequence"/>
</dbReference>
<keyword evidence="4 6" id="KW-0472">Membrane</keyword>
<organism evidence="7 8">
    <name type="scientific">Cudoniella acicularis</name>
    <dbReference type="NCBI Taxonomy" id="354080"/>
    <lineage>
        <taxon>Eukaryota</taxon>
        <taxon>Fungi</taxon>
        <taxon>Dikarya</taxon>
        <taxon>Ascomycota</taxon>
        <taxon>Pezizomycotina</taxon>
        <taxon>Leotiomycetes</taxon>
        <taxon>Helotiales</taxon>
        <taxon>Tricladiaceae</taxon>
        <taxon>Cudoniella</taxon>
    </lineage>
</organism>
<evidence type="ECO:0000256" key="1">
    <source>
        <dbReference type="ARBA" id="ARBA00004167"/>
    </source>
</evidence>
<gene>
    <name evidence="7" type="ORF">G7Y89_g9433</name>
</gene>
<evidence type="ECO:0000256" key="2">
    <source>
        <dbReference type="ARBA" id="ARBA00022692"/>
    </source>
</evidence>
<reference evidence="7 8" key="1">
    <citation type="submission" date="2020-03" db="EMBL/GenBank/DDBJ databases">
        <title>Draft Genome Sequence of Cudoniella acicularis.</title>
        <authorList>
            <person name="Buettner E."/>
            <person name="Kellner H."/>
        </authorList>
    </citation>
    <scope>NUCLEOTIDE SEQUENCE [LARGE SCALE GENOMIC DNA]</scope>
    <source>
        <strain evidence="7 8">DSM 108380</strain>
    </source>
</reference>
<feature type="transmembrane region" description="Helical" evidence="6">
    <location>
        <begin position="117"/>
        <end position="140"/>
    </location>
</feature>
<keyword evidence="2 6" id="KW-0812">Transmembrane</keyword>